<accession>A0ABN7SF41</accession>
<organism evidence="2 3">
    <name type="scientific">Oikopleura dioica</name>
    <name type="common">Tunicate</name>
    <dbReference type="NCBI Taxonomy" id="34765"/>
    <lineage>
        <taxon>Eukaryota</taxon>
        <taxon>Metazoa</taxon>
        <taxon>Chordata</taxon>
        <taxon>Tunicata</taxon>
        <taxon>Appendicularia</taxon>
        <taxon>Copelata</taxon>
        <taxon>Oikopleuridae</taxon>
        <taxon>Oikopleura</taxon>
    </lineage>
</organism>
<feature type="region of interest" description="Disordered" evidence="1">
    <location>
        <begin position="109"/>
        <end position="207"/>
    </location>
</feature>
<feature type="region of interest" description="Disordered" evidence="1">
    <location>
        <begin position="226"/>
        <end position="245"/>
    </location>
</feature>
<gene>
    <name evidence="2" type="ORF">OKIOD_LOCUS7688</name>
</gene>
<feature type="compositionally biased region" description="Basic residues" evidence="1">
    <location>
        <begin position="26"/>
        <end position="36"/>
    </location>
</feature>
<sequence>MSSDSDNDLEAFFAAVKKKDDYRRYKAPVNKHKRPPRSVNVDWGKVEIPKMSRPTYGSDSESSEAEEVSPSKLRHTSIMRDDSSFSKMKNTGAKVHSRVKKCAQAITKASNLNVNFKPAASESTDAPASTSSSSGIFDTPPAKEKKTRKAEENPVQNPNTDKKGNKKKKHEKKKMIEIQTKTKSKKPNIQEAIEELQENQEGRGTPAPEIIEILDSEDELRSKYSSLAKEKTPEPDQATKKRKIKKVNRVPIVIEDSTDDENETEAEKYRKEVIRRRKIKIHA</sequence>
<keyword evidence="3" id="KW-1185">Reference proteome</keyword>
<dbReference type="Proteomes" id="UP001158576">
    <property type="component" value="Chromosome XSR"/>
</dbReference>
<feature type="region of interest" description="Disordered" evidence="1">
    <location>
        <begin position="26"/>
        <end position="96"/>
    </location>
</feature>
<proteinExistence type="predicted"/>
<name>A0ABN7SF41_OIKDI</name>
<reference evidence="2 3" key="1">
    <citation type="submission" date="2021-04" db="EMBL/GenBank/DDBJ databases">
        <authorList>
            <person name="Bliznina A."/>
        </authorList>
    </citation>
    <scope>NUCLEOTIDE SEQUENCE [LARGE SCALE GENOMIC DNA]</scope>
</reference>
<feature type="compositionally biased region" description="Low complexity" evidence="1">
    <location>
        <begin position="118"/>
        <end position="134"/>
    </location>
</feature>
<evidence type="ECO:0000256" key="1">
    <source>
        <dbReference type="SAM" id="MobiDB-lite"/>
    </source>
</evidence>
<evidence type="ECO:0000313" key="2">
    <source>
        <dbReference type="EMBL" id="CAG5098964.1"/>
    </source>
</evidence>
<feature type="compositionally biased region" description="Basic residues" evidence="1">
    <location>
        <begin position="164"/>
        <end position="173"/>
    </location>
</feature>
<feature type="compositionally biased region" description="Basic and acidic residues" evidence="1">
    <location>
        <begin position="141"/>
        <end position="152"/>
    </location>
</feature>
<protein>
    <submittedName>
        <fullName evidence="2">Oidioi.mRNA.OKI2018_I69.XSR.g16130.t1.cds</fullName>
    </submittedName>
</protein>
<feature type="compositionally biased region" description="Basic and acidic residues" evidence="1">
    <location>
        <begin position="228"/>
        <end position="239"/>
    </location>
</feature>
<dbReference type="EMBL" id="OU015569">
    <property type="protein sequence ID" value="CAG5098964.1"/>
    <property type="molecule type" value="Genomic_DNA"/>
</dbReference>
<evidence type="ECO:0000313" key="3">
    <source>
        <dbReference type="Proteomes" id="UP001158576"/>
    </source>
</evidence>